<keyword evidence="1" id="KW-0732">Signal</keyword>
<accession>A0A517YSJ6</accession>
<dbReference type="RefSeq" id="WP_145075975.1">
    <property type="nucleotide sequence ID" value="NZ_CP036425.1"/>
</dbReference>
<dbReference type="KEGG" id="pcor:KS4_12580"/>
<protein>
    <submittedName>
        <fullName evidence="2">Uncharacterized protein</fullName>
    </submittedName>
</protein>
<gene>
    <name evidence="2" type="ORF">KS4_12580</name>
</gene>
<keyword evidence="3" id="KW-1185">Reference proteome</keyword>
<name>A0A517YSJ6_9BACT</name>
<proteinExistence type="predicted"/>
<dbReference type="Proteomes" id="UP000317369">
    <property type="component" value="Chromosome"/>
</dbReference>
<evidence type="ECO:0000256" key="1">
    <source>
        <dbReference type="SAM" id="SignalP"/>
    </source>
</evidence>
<evidence type="ECO:0000313" key="2">
    <source>
        <dbReference type="EMBL" id="QDU33213.1"/>
    </source>
</evidence>
<organism evidence="2 3">
    <name type="scientific">Poriferisphaera corsica</name>
    <dbReference type="NCBI Taxonomy" id="2528020"/>
    <lineage>
        <taxon>Bacteria</taxon>
        <taxon>Pseudomonadati</taxon>
        <taxon>Planctomycetota</taxon>
        <taxon>Phycisphaerae</taxon>
        <taxon>Phycisphaerales</taxon>
        <taxon>Phycisphaeraceae</taxon>
        <taxon>Poriferisphaera</taxon>
    </lineage>
</organism>
<reference evidence="2 3" key="1">
    <citation type="submission" date="2019-02" db="EMBL/GenBank/DDBJ databases">
        <title>Deep-cultivation of Planctomycetes and their phenomic and genomic characterization uncovers novel biology.</title>
        <authorList>
            <person name="Wiegand S."/>
            <person name="Jogler M."/>
            <person name="Boedeker C."/>
            <person name="Pinto D."/>
            <person name="Vollmers J."/>
            <person name="Rivas-Marin E."/>
            <person name="Kohn T."/>
            <person name="Peeters S.H."/>
            <person name="Heuer A."/>
            <person name="Rast P."/>
            <person name="Oberbeckmann S."/>
            <person name="Bunk B."/>
            <person name="Jeske O."/>
            <person name="Meyerdierks A."/>
            <person name="Storesund J.E."/>
            <person name="Kallscheuer N."/>
            <person name="Luecker S."/>
            <person name="Lage O.M."/>
            <person name="Pohl T."/>
            <person name="Merkel B.J."/>
            <person name="Hornburger P."/>
            <person name="Mueller R.-W."/>
            <person name="Bruemmer F."/>
            <person name="Labrenz M."/>
            <person name="Spormann A.M."/>
            <person name="Op den Camp H."/>
            <person name="Overmann J."/>
            <person name="Amann R."/>
            <person name="Jetten M.S.M."/>
            <person name="Mascher T."/>
            <person name="Medema M.H."/>
            <person name="Devos D.P."/>
            <person name="Kaster A.-K."/>
            <person name="Ovreas L."/>
            <person name="Rohde M."/>
            <person name="Galperin M.Y."/>
            <person name="Jogler C."/>
        </authorList>
    </citation>
    <scope>NUCLEOTIDE SEQUENCE [LARGE SCALE GENOMIC DNA]</scope>
    <source>
        <strain evidence="2 3">KS4</strain>
    </source>
</reference>
<dbReference type="EMBL" id="CP036425">
    <property type="protein sequence ID" value="QDU33213.1"/>
    <property type="molecule type" value="Genomic_DNA"/>
</dbReference>
<dbReference type="AlphaFoldDB" id="A0A517YSJ6"/>
<feature type="chain" id="PRO_5022231523" evidence="1">
    <location>
        <begin position="24"/>
        <end position="237"/>
    </location>
</feature>
<feature type="signal peptide" evidence="1">
    <location>
        <begin position="1"/>
        <end position="23"/>
    </location>
</feature>
<sequence length="237" mass="25855" precursor="true">MFKNLSVITTSLCLLLFSSSSYAEMKEEVHEITVSITTPVIGETHHIPGWIIVSENANLMNEVIDIPAFDSSKGTLEKVEIRTKQLSMNSGSQGSAFQGNGMPGQSKSGHAVKISLLQNGSFNQQLLLKTEDLSGGIIDYTSFKWANNRIIMLPDQSSTISNPNNFVGTTVSNQIAIEVEADVYMDGQWYCQIDDHYTGPETWVCTAFTASAHTTTAGNLEVVYTYTPSDGSITPIE</sequence>
<evidence type="ECO:0000313" key="3">
    <source>
        <dbReference type="Proteomes" id="UP000317369"/>
    </source>
</evidence>